<name>A0A9D1JB29_9FIRM</name>
<dbReference type="Gene3D" id="3.40.50.10880">
    <property type="entry name" value="Uncharacterised protein PF01937, DUF89, domain 3"/>
    <property type="match status" value="1"/>
</dbReference>
<dbReference type="Pfam" id="PF01937">
    <property type="entry name" value="ARMT1-like_dom"/>
    <property type="match status" value="1"/>
</dbReference>
<dbReference type="Proteomes" id="UP000823912">
    <property type="component" value="Unassembled WGS sequence"/>
</dbReference>
<dbReference type="InterPro" id="IPR036075">
    <property type="entry name" value="ARMT-1-like_metal-bd_sf"/>
</dbReference>
<dbReference type="AlphaFoldDB" id="A0A9D1JB29"/>
<reference evidence="2" key="2">
    <citation type="journal article" date="2021" name="PeerJ">
        <title>Extensive microbial diversity within the chicken gut microbiome revealed by metagenomics and culture.</title>
        <authorList>
            <person name="Gilroy R."/>
            <person name="Ravi A."/>
            <person name="Getino M."/>
            <person name="Pursley I."/>
            <person name="Horton D.L."/>
            <person name="Alikhan N.F."/>
            <person name="Baker D."/>
            <person name="Gharbi K."/>
            <person name="Hall N."/>
            <person name="Watson M."/>
            <person name="Adriaenssens E.M."/>
            <person name="Foster-Nyarko E."/>
            <person name="Jarju S."/>
            <person name="Secka A."/>
            <person name="Antonio M."/>
            <person name="Oren A."/>
            <person name="Chaudhuri R.R."/>
            <person name="La Ragione R."/>
            <person name="Hildebrand F."/>
            <person name="Pallen M.J."/>
        </authorList>
    </citation>
    <scope>NUCLEOTIDE SEQUENCE</scope>
    <source>
        <strain evidence="2">ChiSjej5B23-6657</strain>
    </source>
</reference>
<accession>A0A9D1JB29</accession>
<dbReference type="PIRSF" id="PIRSF006593">
    <property type="entry name" value="UCP006593"/>
    <property type="match status" value="1"/>
</dbReference>
<comment type="caution">
    <text evidence="2">The sequence shown here is derived from an EMBL/GenBank/DDBJ whole genome shotgun (WGS) entry which is preliminary data.</text>
</comment>
<dbReference type="EMBL" id="DVHM01000136">
    <property type="protein sequence ID" value="HIR71296.1"/>
    <property type="molecule type" value="Genomic_DNA"/>
</dbReference>
<dbReference type="InterPro" id="IPR014444">
    <property type="entry name" value="PH1575-like"/>
</dbReference>
<sequence length="281" mass="32317">MRVVESCARCLFDKQKHLSDNEEYLKEIRDIIDHRGEDDTSPYLVYLFRGVYEKYFGPREPYQEVKKKYNDLVLGMEDAVRSKIEASEDPFETAFACARIGNYIDFGAMNEVDEETFLSLFDDAKLRDEDRKVMDSFADQCRRGKRFLLLADNCGEIVLDKLFLEQLHRKFPQLTVSVMVRGSEVLNDATEEDAAYVGMDKVAKIVSNGQPIAGTVYAMLPEPAKEVLDHADVILAKGQGNYESLYGQGRHIFYSFLCKCDLFTGRFQVPKLTGIFREEWE</sequence>
<dbReference type="Gene3D" id="1.10.285.20">
    <property type="entry name" value="Uncharacterised protein PF01937, DUF89, domain 2"/>
    <property type="match status" value="1"/>
</dbReference>
<gene>
    <name evidence="2" type="ORF">IAA55_08445</name>
</gene>
<dbReference type="SUPFAM" id="SSF111321">
    <property type="entry name" value="AF1104-like"/>
    <property type="match status" value="1"/>
</dbReference>
<evidence type="ECO:0000259" key="1">
    <source>
        <dbReference type="Pfam" id="PF01937"/>
    </source>
</evidence>
<evidence type="ECO:0000313" key="3">
    <source>
        <dbReference type="Proteomes" id="UP000823912"/>
    </source>
</evidence>
<proteinExistence type="predicted"/>
<reference evidence="2" key="1">
    <citation type="submission" date="2020-10" db="EMBL/GenBank/DDBJ databases">
        <authorList>
            <person name="Gilroy R."/>
        </authorList>
    </citation>
    <scope>NUCLEOTIDE SEQUENCE</scope>
    <source>
        <strain evidence="2">ChiSjej5B23-6657</strain>
    </source>
</reference>
<organism evidence="2 3">
    <name type="scientific">Candidatus Pullilachnospira gallistercoris</name>
    <dbReference type="NCBI Taxonomy" id="2840911"/>
    <lineage>
        <taxon>Bacteria</taxon>
        <taxon>Bacillati</taxon>
        <taxon>Bacillota</taxon>
        <taxon>Clostridia</taxon>
        <taxon>Lachnospirales</taxon>
        <taxon>Lachnospiraceae</taxon>
        <taxon>Lachnospiraceae incertae sedis</taxon>
        <taxon>Candidatus Pullilachnospira</taxon>
    </lineage>
</organism>
<dbReference type="InterPro" id="IPR002791">
    <property type="entry name" value="ARMT1-like_metal-bd"/>
</dbReference>
<feature type="domain" description="Damage-control phosphatase ARMT1-like metal-binding" evidence="1">
    <location>
        <begin position="14"/>
        <end position="270"/>
    </location>
</feature>
<protein>
    <submittedName>
        <fullName evidence="2">DUF89 family protein</fullName>
    </submittedName>
</protein>
<evidence type="ECO:0000313" key="2">
    <source>
        <dbReference type="EMBL" id="HIR71296.1"/>
    </source>
</evidence>